<feature type="region of interest" description="Disordered" evidence="4">
    <location>
        <begin position="1"/>
        <end position="23"/>
    </location>
</feature>
<keyword evidence="7" id="KW-1185">Reference proteome</keyword>
<dbReference type="SUPFAM" id="SSF46785">
    <property type="entry name" value="Winged helix' DNA-binding domain"/>
    <property type="match status" value="1"/>
</dbReference>
<dbReference type="PANTHER" id="PTHR43537">
    <property type="entry name" value="TRANSCRIPTIONAL REGULATOR, GNTR FAMILY"/>
    <property type="match status" value="1"/>
</dbReference>
<dbReference type="SMART" id="SM00895">
    <property type="entry name" value="FCD"/>
    <property type="match status" value="1"/>
</dbReference>
<proteinExistence type="predicted"/>
<dbReference type="InterPro" id="IPR000524">
    <property type="entry name" value="Tscrpt_reg_HTH_GntR"/>
</dbReference>
<dbReference type="InterPro" id="IPR008920">
    <property type="entry name" value="TF_FadR/GntR_C"/>
</dbReference>
<dbReference type="SMART" id="SM00345">
    <property type="entry name" value="HTH_GNTR"/>
    <property type="match status" value="1"/>
</dbReference>
<gene>
    <name evidence="6" type="ORF">SAMN05444390_1011035</name>
</gene>
<dbReference type="Pfam" id="PF00392">
    <property type="entry name" value="GntR"/>
    <property type="match status" value="1"/>
</dbReference>
<dbReference type="RefSeq" id="WP_104001975.1">
    <property type="nucleotide sequence ID" value="NZ_FNVQ01000001.1"/>
</dbReference>
<dbReference type="Pfam" id="PF07729">
    <property type="entry name" value="FCD"/>
    <property type="match status" value="1"/>
</dbReference>
<feature type="domain" description="HTH gntR-type" evidence="5">
    <location>
        <begin position="22"/>
        <end position="89"/>
    </location>
</feature>
<evidence type="ECO:0000256" key="2">
    <source>
        <dbReference type="ARBA" id="ARBA00023125"/>
    </source>
</evidence>
<keyword evidence="1" id="KW-0805">Transcription regulation</keyword>
<dbReference type="Proteomes" id="UP000236745">
    <property type="component" value="Unassembled WGS sequence"/>
</dbReference>
<sequence length="249" mass="28177">MAIDVNEQKAAETAPETDPESRTIADRVCKQIVTAIVTGELLPGQKISEPGLAKAYGISRGPLREAIRRLEGWRLIERKAHVGARVVELTARELIEIYRVREALEGMACRLAAEHMTDEEIQSLKVLLDNHELSIARQEGRAYFQKEGDLDFHYRIVKGSKNAKLEELLGADLYHLVRMYRYQFSISSSRPKRALKEHRQIVDAIEARDAELAEMLMRRHISAARQNIEEKLNAATKPQGTEPQGDKNG</sequence>
<name>A0A1H5WG62_9GAMM</name>
<keyword evidence="3" id="KW-0804">Transcription</keyword>
<organism evidence="6 7">
    <name type="scientific">Marinobacterium lutimaris</name>
    <dbReference type="NCBI Taxonomy" id="568106"/>
    <lineage>
        <taxon>Bacteria</taxon>
        <taxon>Pseudomonadati</taxon>
        <taxon>Pseudomonadota</taxon>
        <taxon>Gammaproteobacteria</taxon>
        <taxon>Oceanospirillales</taxon>
        <taxon>Oceanospirillaceae</taxon>
        <taxon>Marinobacterium</taxon>
    </lineage>
</organism>
<evidence type="ECO:0000256" key="3">
    <source>
        <dbReference type="ARBA" id="ARBA00023163"/>
    </source>
</evidence>
<evidence type="ECO:0000313" key="6">
    <source>
        <dbReference type="EMBL" id="SEF98353.1"/>
    </source>
</evidence>
<dbReference type="GO" id="GO:0003677">
    <property type="term" value="F:DNA binding"/>
    <property type="evidence" value="ECO:0007669"/>
    <property type="project" value="UniProtKB-KW"/>
</dbReference>
<dbReference type="PANTHER" id="PTHR43537:SF49">
    <property type="entry name" value="TRANSCRIPTIONAL REGULATORY PROTEIN"/>
    <property type="match status" value="1"/>
</dbReference>
<accession>A0A1H5WG62</accession>
<evidence type="ECO:0000256" key="4">
    <source>
        <dbReference type="SAM" id="MobiDB-lite"/>
    </source>
</evidence>
<dbReference type="EMBL" id="FNVQ01000001">
    <property type="protein sequence ID" value="SEF98353.1"/>
    <property type="molecule type" value="Genomic_DNA"/>
</dbReference>
<dbReference type="OrthoDB" id="6627771at2"/>
<evidence type="ECO:0000256" key="1">
    <source>
        <dbReference type="ARBA" id="ARBA00023015"/>
    </source>
</evidence>
<dbReference type="CDD" id="cd07377">
    <property type="entry name" value="WHTH_GntR"/>
    <property type="match status" value="1"/>
</dbReference>
<dbReference type="AlphaFoldDB" id="A0A1H5WG62"/>
<dbReference type="InterPro" id="IPR036388">
    <property type="entry name" value="WH-like_DNA-bd_sf"/>
</dbReference>
<feature type="compositionally biased region" description="Basic and acidic residues" evidence="4">
    <location>
        <begin position="1"/>
        <end position="10"/>
    </location>
</feature>
<dbReference type="GO" id="GO:0003700">
    <property type="term" value="F:DNA-binding transcription factor activity"/>
    <property type="evidence" value="ECO:0007669"/>
    <property type="project" value="InterPro"/>
</dbReference>
<dbReference type="InterPro" id="IPR036390">
    <property type="entry name" value="WH_DNA-bd_sf"/>
</dbReference>
<protein>
    <submittedName>
        <fullName evidence="6">Transcriptional regulator, GntR family</fullName>
    </submittedName>
</protein>
<evidence type="ECO:0000313" key="7">
    <source>
        <dbReference type="Proteomes" id="UP000236745"/>
    </source>
</evidence>
<keyword evidence="2" id="KW-0238">DNA-binding</keyword>
<feature type="region of interest" description="Disordered" evidence="4">
    <location>
        <begin position="230"/>
        <end position="249"/>
    </location>
</feature>
<dbReference type="SUPFAM" id="SSF48008">
    <property type="entry name" value="GntR ligand-binding domain-like"/>
    <property type="match status" value="1"/>
</dbReference>
<dbReference type="InterPro" id="IPR011711">
    <property type="entry name" value="GntR_C"/>
</dbReference>
<dbReference type="Gene3D" id="1.20.120.530">
    <property type="entry name" value="GntR ligand-binding domain-like"/>
    <property type="match status" value="1"/>
</dbReference>
<dbReference type="Gene3D" id="1.10.10.10">
    <property type="entry name" value="Winged helix-like DNA-binding domain superfamily/Winged helix DNA-binding domain"/>
    <property type="match status" value="1"/>
</dbReference>
<dbReference type="PROSITE" id="PS50949">
    <property type="entry name" value="HTH_GNTR"/>
    <property type="match status" value="1"/>
</dbReference>
<reference evidence="6 7" key="1">
    <citation type="submission" date="2016-10" db="EMBL/GenBank/DDBJ databases">
        <authorList>
            <person name="de Groot N.N."/>
        </authorList>
    </citation>
    <scope>NUCLEOTIDE SEQUENCE [LARGE SCALE GENOMIC DNA]</scope>
    <source>
        <strain evidence="6 7">DSM 22012</strain>
    </source>
</reference>
<evidence type="ECO:0000259" key="5">
    <source>
        <dbReference type="PROSITE" id="PS50949"/>
    </source>
</evidence>